<proteinExistence type="predicted"/>
<evidence type="ECO:0000313" key="6">
    <source>
        <dbReference type="Proteomes" id="UP000056750"/>
    </source>
</evidence>
<dbReference type="NCBIfam" id="TIGR03590">
    <property type="entry name" value="PseG"/>
    <property type="match status" value="1"/>
</dbReference>
<feature type="binding site" evidence="2">
    <location>
        <position position="270"/>
    </location>
    <ligand>
        <name>substrate</name>
    </ligand>
</feature>
<dbReference type="Pfam" id="PF04101">
    <property type="entry name" value="Glyco_tran_28_C"/>
    <property type="match status" value="1"/>
</dbReference>
<gene>
    <name evidence="5" type="primary">pseG</name>
    <name evidence="4" type="ORF">AVL57_11020</name>
    <name evidence="5" type="ORF">Q4527_16955</name>
</gene>
<evidence type="ECO:0000259" key="3">
    <source>
        <dbReference type="Pfam" id="PF04101"/>
    </source>
</evidence>
<dbReference type="Proteomes" id="UP000056750">
    <property type="component" value="Chromosome"/>
</dbReference>
<evidence type="ECO:0000313" key="4">
    <source>
        <dbReference type="EMBL" id="AMJ74449.1"/>
    </source>
</evidence>
<feature type="binding site" evidence="2">
    <location>
        <position position="156"/>
    </location>
    <ligand>
        <name>substrate</name>
    </ligand>
</feature>
<dbReference type="RefSeq" id="WP_057793322.1">
    <property type="nucleotide sequence ID" value="NZ_CAXIBE010000012.1"/>
</dbReference>
<dbReference type="PANTHER" id="PTHR21015:SF22">
    <property type="entry name" value="GLYCOSYLTRANSFERASE"/>
    <property type="match status" value="1"/>
</dbReference>
<keyword evidence="5" id="KW-0378">Hydrolase</keyword>
<dbReference type="SUPFAM" id="SSF53756">
    <property type="entry name" value="UDP-Glycosyltransferase/glycogen phosphorylase"/>
    <property type="match status" value="1"/>
</dbReference>
<dbReference type="EC" id="3.6.1.57" evidence="5"/>
<evidence type="ECO:0000313" key="5">
    <source>
        <dbReference type="EMBL" id="MDO6579094.1"/>
    </source>
</evidence>
<organism evidence="5 7">
    <name type="scientific">Alteromonas stellipolaris</name>
    <dbReference type="NCBI Taxonomy" id="233316"/>
    <lineage>
        <taxon>Bacteria</taxon>
        <taxon>Pseudomonadati</taxon>
        <taxon>Pseudomonadota</taxon>
        <taxon>Gammaproteobacteria</taxon>
        <taxon>Alteromonadales</taxon>
        <taxon>Alteromonadaceae</taxon>
        <taxon>Alteromonas/Salinimonas group</taxon>
        <taxon>Alteromonas</taxon>
    </lineage>
</organism>
<dbReference type="KEGG" id="asq:AVL57_11020"/>
<dbReference type="GO" id="GO:0016787">
    <property type="term" value="F:hydrolase activity"/>
    <property type="evidence" value="ECO:0007669"/>
    <property type="project" value="UniProtKB-KW"/>
</dbReference>
<dbReference type="InterPro" id="IPR007235">
    <property type="entry name" value="Glyco_trans_28_C"/>
</dbReference>
<reference evidence="5" key="2">
    <citation type="submission" date="2023-07" db="EMBL/GenBank/DDBJ databases">
        <title>Genome content predicts the carbon catabolic preferences of heterotrophic bacteria.</title>
        <authorList>
            <person name="Gralka M."/>
        </authorList>
    </citation>
    <scope>NUCLEOTIDE SEQUENCE</scope>
    <source>
        <strain evidence="5">F2M12</strain>
    </source>
</reference>
<feature type="active site" description="Proton acceptor" evidence="1">
    <location>
        <position position="18"/>
    </location>
</feature>
<dbReference type="Gene3D" id="3.40.50.2000">
    <property type="entry name" value="Glycogen Phosphorylase B"/>
    <property type="match status" value="1"/>
</dbReference>
<dbReference type="Gene3D" id="3.40.50.11190">
    <property type="match status" value="1"/>
</dbReference>
<dbReference type="PANTHER" id="PTHR21015">
    <property type="entry name" value="UDP-N-ACETYLGLUCOSAMINE--N-ACETYLMURAMYL-(PENTAPEPTIDE) PYROPHOSPHORYL-UNDECAPRENOL N-ACETYLGLUCOSAMINE TRANSFERASE 1"/>
    <property type="match status" value="1"/>
</dbReference>
<keyword evidence="6" id="KW-1185">Reference proteome</keyword>
<evidence type="ECO:0000256" key="1">
    <source>
        <dbReference type="PIRSR" id="PIRSR620023-1"/>
    </source>
</evidence>
<dbReference type="InterPro" id="IPR020023">
    <property type="entry name" value="PseG"/>
</dbReference>
<dbReference type="EMBL" id="CP013926">
    <property type="protein sequence ID" value="AMJ74449.1"/>
    <property type="molecule type" value="Genomic_DNA"/>
</dbReference>
<feature type="domain" description="Glycosyl transferase family 28 C-terminal" evidence="3">
    <location>
        <begin position="188"/>
        <end position="333"/>
    </location>
</feature>
<dbReference type="GO" id="GO:0016758">
    <property type="term" value="F:hexosyltransferase activity"/>
    <property type="evidence" value="ECO:0007669"/>
    <property type="project" value="InterPro"/>
</dbReference>
<reference evidence="4 6" key="1">
    <citation type="submission" date="2015-12" db="EMBL/GenBank/DDBJ databases">
        <title>Intraspecies pangenome expansion in the marine bacterium Alteromonas.</title>
        <authorList>
            <person name="Lopez-Perez M."/>
            <person name="Rodriguez-Valera F."/>
        </authorList>
    </citation>
    <scope>NUCLEOTIDE SEQUENCE [LARGE SCALE GENOMIC DNA]</scope>
    <source>
        <strain evidence="4 6">LMG 21861</strain>
    </source>
</reference>
<protein>
    <submittedName>
        <fullName evidence="5">UDP-2,4-diacetamido-2,4, 6-trideoxy-beta-L-altropyranose hydrolase</fullName>
        <ecNumber evidence="5">3.6.1.57</ecNumber>
    </submittedName>
</protein>
<accession>A0AAW7Z2S6</accession>
<dbReference type="AlphaFoldDB" id="A0AAW7Z2S6"/>
<name>A0AAW7Z2S6_9ALTE</name>
<sequence>MLKVVFRVDASIAIGAGHVMRCLTLAHALGGKAYCEFIVSKSGAALSSKIKASGYNVHVIADIDNDPAQHATNTLAVILPETDLIIIDHYNLDTRYETHLYNKVSGVMVIDDLANRKHHCNLLLDGNLLPNSASRYKDLVPKDCATLLGPQFALLREEFYTPTQTKTPKHILNVALQTNEKQKRKRILVCFGGTDPQNVTDKTLSAISKLDTTLFDVDVVIGSQHKSYAQIVSKVAQFSTMSLHVDTTQMAVLMRHATIMIGAGGSMHWERCVSALPSIVITLAANQVATTKYLSELGACKWLGDSETVTKDAIAHSVLALLNDATARRHMANIASQIVPIDGGAVAVVDVIVAQMNKIKGETVLNSRILREEG</sequence>
<dbReference type="EMBL" id="JAUOQI010000015">
    <property type="protein sequence ID" value="MDO6579094.1"/>
    <property type="molecule type" value="Genomic_DNA"/>
</dbReference>
<evidence type="ECO:0000256" key="2">
    <source>
        <dbReference type="PIRSR" id="PIRSR620023-2"/>
    </source>
</evidence>
<dbReference type="Proteomes" id="UP001170717">
    <property type="component" value="Unassembled WGS sequence"/>
</dbReference>
<evidence type="ECO:0000313" key="7">
    <source>
        <dbReference type="Proteomes" id="UP001170717"/>
    </source>
</evidence>